<dbReference type="KEGG" id="bgp:BGL_2c26880"/>
<reference evidence="3" key="1">
    <citation type="submission" date="2011-03" db="EMBL/GenBank/DDBJ databases">
        <authorList>
            <person name="Voget S."/>
            <person name="Streit W.R."/>
            <person name="Jaeger K.E."/>
            <person name="Daniel R."/>
        </authorList>
    </citation>
    <scope>NUCLEOTIDE SEQUENCE [LARGE SCALE GENOMIC DNA]</scope>
    <source>
        <strain evidence="3">PG1</strain>
    </source>
</reference>
<feature type="domain" description="TniQ" evidence="1">
    <location>
        <begin position="8"/>
        <end position="137"/>
    </location>
</feature>
<sequence>MSQALLVGVKAYPGESLSSMLLRTAEANVLPGPGFVLRVAGIASTFPRLPNEVVSLARVCRQDPELIGALCPREFGVRERGAGPRRRYTYYGANVGQHHLLVGTCERVCPMCIRKFGYLPGVHAFTFVTACPYHQVRILDQCPACERAIDALRPRLHLCQCGFDLGGDGVSVSDDEMRVARLVCRRWQLHFLRETPPYCEDVCDEFNELDLDDLLRVMSFFCTLEAAGGWSRYPASRSKRVRDVAWRVERAGRLVRDWPRGLEAAISKVRDPLVQMPPRTYHGDYLGRISFRLFTELPEPTFGFLHRAFVSSAQRKIVTKPFGKVER</sequence>
<dbReference type="InterPro" id="IPR009492">
    <property type="entry name" value="TniQ"/>
</dbReference>
<name>A0A0B6RZE5_BURPL</name>
<protein>
    <recommendedName>
        <fullName evidence="1">TniQ domain-containing protein</fullName>
    </recommendedName>
</protein>
<dbReference type="AlphaFoldDB" id="A0A0B6RZE5"/>
<dbReference type="RefSeq" id="WP_080937512.1">
    <property type="nucleotide sequence ID" value="NZ_CP002581.1"/>
</dbReference>
<evidence type="ECO:0000313" key="2">
    <source>
        <dbReference type="EMBL" id="AJK50742.1"/>
    </source>
</evidence>
<reference evidence="2 3" key="2">
    <citation type="journal article" date="2016" name="Appl. Microbiol. Biotechnol.">
        <title>Mutations improving production and secretion of extracellular lipase by Burkholderia glumae PG1.</title>
        <authorList>
            <person name="Knapp A."/>
            <person name="Voget S."/>
            <person name="Gao R."/>
            <person name="Zaburannyi N."/>
            <person name="Krysciak D."/>
            <person name="Breuer M."/>
            <person name="Hauer B."/>
            <person name="Streit W.R."/>
            <person name="Muller R."/>
            <person name="Daniel R."/>
            <person name="Jaeger K.E."/>
        </authorList>
    </citation>
    <scope>NUCLEOTIDE SEQUENCE [LARGE SCALE GENOMIC DNA]</scope>
    <source>
        <strain evidence="2 3">PG1</strain>
    </source>
</reference>
<keyword evidence="3" id="KW-1185">Reference proteome</keyword>
<evidence type="ECO:0000313" key="3">
    <source>
        <dbReference type="Proteomes" id="UP000031838"/>
    </source>
</evidence>
<dbReference type="HOGENOM" id="CLU_862434_0_0_4"/>
<proteinExistence type="predicted"/>
<accession>A0A0B6RZE5</accession>
<organism evidence="2 3">
    <name type="scientific">Burkholderia plantarii</name>
    <dbReference type="NCBI Taxonomy" id="41899"/>
    <lineage>
        <taxon>Bacteria</taxon>
        <taxon>Pseudomonadati</taxon>
        <taxon>Pseudomonadota</taxon>
        <taxon>Betaproteobacteria</taxon>
        <taxon>Burkholderiales</taxon>
        <taxon>Burkholderiaceae</taxon>
        <taxon>Burkholderia</taxon>
    </lineage>
</organism>
<dbReference type="EMBL" id="CP002581">
    <property type="protein sequence ID" value="AJK50742.1"/>
    <property type="molecule type" value="Genomic_DNA"/>
</dbReference>
<dbReference type="Pfam" id="PF06527">
    <property type="entry name" value="TniQ"/>
    <property type="match status" value="1"/>
</dbReference>
<gene>
    <name evidence="2" type="ORF">BGL_2c26880</name>
</gene>
<evidence type="ECO:0000259" key="1">
    <source>
        <dbReference type="Pfam" id="PF06527"/>
    </source>
</evidence>
<dbReference type="Proteomes" id="UP000031838">
    <property type="component" value="Chromosome 2"/>
</dbReference>